<keyword evidence="4" id="KW-0143">Chaperone</keyword>
<keyword evidence="1" id="KW-0677">Repeat</keyword>
<evidence type="ECO:0000259" key="5">
    <source>
        <dbReference type="SMART" id="SM00382"/>
    </source>
</evidence>
<protein>
    <submittedName>
        <fullName evidence="7">AAA family ATPase</fullName>
    </submittedName>
</protein>
<organism evidence="7 8">
    <name type="scientific">Borrelia andersonii</name>
    <name type="common">Borreliella andersonii</name>
    <dbReference type="NCBI Taxonomy" id="42109"/>
    <lineage>
        <taxon>Bacteria</taxon>
        <taxon>Pseudomonadati</taxon>
        <taxon>Spirochaetota</taxon>
        <taxon>Spirochaetia</taxon>
        <taxon>Spirochaetales</taxon>
        <taxon>Borreliaceae</taxon>
        <taxon>Borreliella</taxon>
    </lineage>
</organism>
<keyword evidence="3" id="KW-0067">ATP-binding</keyword>
<accession>A0ABZ0CLS7</accession>
<sequence length="739" mass="84509">MVEIDSKEIARKNKNKEVSIWHLLMSIITTPKKSEIKFLDTKTLKNIKQEVAYEIDKLEKILIEKNEIIIPKINKEIFTLIKEAKKEFKSNPLIGAKEIFYQILKNKKLLKKHNLSKSSFNFKDQNILEYMGKNKVRLIETYKEFDEEIRLENEHFEIEKYVKNLTALAKINKLDPLIGREVEIKTLTNILLRRNKNSAMLLGEPGVGKTAIVEGLASRIVQKKISSKLQDKTILMLKVSNLVSGTKYRGEFEDRLNNIVKYIEKNKNIIIFIDEIHTLIGAGNSEGALDASNILKPSLSRAEIQIIGATTYNEYRKYISKDKAFARRFQTIAVREPDEKDTLQIIENIAKNFEDYHGVIYEKSALLNIVKLSSKYLINKKFPDKAIDIIDIAGAAKKEGITKDNIITSDDIQKAINEILSINTTNNTKEEILELKKIESEINKKVIGQKHAVSELIKEIIKVKLELNDDSKPLASILLIGSSGCGKTALIDAISKKIIKDQNSVLRLDMSDYKEENSISKLIGTNPGYVGYSDGGILTNKLKHSFETLILFENIENAHNSVLTLISRMLENGELIDSKEDKILFKNTIIIMTTNIGSRMLLGEKNIGFNKNQQKSLETKNFNEEIKQDLEKRFKLSFLDKIQKKIILNVLTKDNIEEICKNYLNALKTKFYSKGIEIEIQNDVDKFITTKHYKKNSGARSVIAAIKEQIEENIITKIAENQNINKITIYLEKEKLIIE</sequence>
<evidence type="ECO:0000259" key="6">
    <source>
        <dbReference type="SMART" id="SM01086"/>
    </source>
</evidence>
<name>A0ABZ0CLS7_BORAD</name>
<dbReference type="CDD" id="cd00009">
    <property type="entry name" value="AAA"/>
    <property type="match status" value="1"/>
</dbReference>
<dbReference type="InterPro" id="IPR027417">
    <property type="entry name" value="P-loop_NTPase"/>
</dbReference>
<reference evidence="7" key="1">
    <citation type="submission" date="2023-07" db="EMBL/GenBank/DDBJ databases">
        <title>Genome sequencing of multiple Borrelia sensu lato isolates.</title>
        <authorList>
            <person name="Mongodin E.F."/>
            <person name="Rudenko N."/>
            <person name="Fraser C.M."/>
            <person name="Schutzer S."/>
            <person name="Luft B."/>
            <person name="Morgan R."/>
            <person name="Chastens S."/>
            <person name="Qiu W."/>
        </authorList>
    </citation>
    <scope>NUCLEOTIDE SEQUENCE [LARGE SCALE GENOMIC DNA]</scope>
    <source>
        <strain evidence="7">21038</strain>
    </source>
</reference>
<dbReference type="PANTHER" id="PTHR11638:SF18">
    <property type="entry name" value="HEAT SHOCK PROTEIN 104"/>
    <property type="match status" value="1"/>
</dbReference>
<dbReference type="RefSeq" id="WP_316255601.1">
    <property type="nucleotide sequence ID" value="NZ_CP132457.1"/>
</dbReference>
<dbReference type="SMART" id="SM00382">
    <property type="entry name" value="AAA"/>
    <property type="match status" value="2"/>
</dbReference>
<dbReference type="CDD" id="cd19499">
    <property type="entry name" value="RecA-like_ClpB_Hsp104-like"/>
    <property type="match status" value="1"/>
</dbReference>
<dbReference type="InterPro" id="IPR050130">
    <property type="entry name" value="ClpA_ClpB"/>
</dbReference>
<dbReference type="Proteomes" id="UP001305787">
    <property type="component" value="Chromosome"/>
</dbReference>
<proteinExistence type="predicted"/>
<evidence type="ECO:0000256" key="3">
    <source>
        <dbReference type="ARBA" id="ARBA00022840"/>
    </source>
</evidence>
<keyword evidence="2" id="KW-0547">Nucleotide-binding</keyword>
<dbReference type="PANTHER" id="PTHR11638">
    <property type="entry name" value="ATP-DEPENDENT CLP PROTEASE"/>
    <property type="match status" value="1"/>
</dbReference>
<dbReference type="InterPro" id="IPR001270">
    <property type="entry name" value="ClpA/B"/>
</dbReference>
<dbReference type="InterPro" id="IPR003593">
    <property type="entry name" value="AAA+_ATPase"/>
</dbReference>
<dbReference type="InterPro" id="IPR003959">
    <property type="entry name" value="ATPase_AAA_core"/>
</dbReference>
<dbReference type="EMBL" id="CP132457">
    <property type="protein sequence ID" value="WNY66245.1"/>
    <property type="molecule type" value="Genomic_DNA"/>
</dbReference>
<feature type="domain" description="AAA+ ATPase" evidence="5">
    <location>
        <begin position="473"/>
        <end position="613"/>
    </location>
</feature>
<evidence type="ECO:0000313" key="7">
    <source>
        <dbReference type="EMBL" id="WNY66245.1"/>
    </source>
</evidence>
<gene>
    <name evidence="7" type="ORF">QIA45_04195</name>
</gene>
<dbReference type="InterPro" id="IPR041546">
    <property type="entry name" value="ClpA/ClpB_AAA_lid"/>
</dbReference>
<dbReference type="SMART" id="SM01086">
    <property type="entry name" value="ClpB_D2-small"/>
    <property type="match status" value="1"/>
</dbReference>
<evidence type="ECO:0000256" key="1">
    <source>
        <dbReference type="ARBA" id="ARBA00022737"/>
    </source>
</evidence>
<dbReference type="Pfam" id="PF07724">
    <property type="entry name" value="AAA_2"/>
    <property type="match status" value="1"/>
</dbReference>
<evidence type="ECO:0000256" key="2">
    <source>
        <dbReference type="ARBA" id="ARBA00022741"/>
    </source>
</evidence>
<dbReference type="Pfam" id="PF10431">
    <property type="entry name" value="ClpB_D2-small"/>
    <property type="match status" value="1"/>
</dbReference>
<dbReference type="Pfam" id="PF00004">
    <property type="entry name" value="AAA"/>
    <property type="match status" value="1"/>
</dbReference>
<keyword evidence="8" id="KW-1185">Reference proteome</keyword>
<dbReference type="InterPro" id="IPR019489">
    <property type="entry name" value="Clp_ATPase_C"/>
</dbReference>
<dbReference type="Pfam" id="PF17871">
    <property type="entry name" value="AAA_lid_9"/>
    <property type="match status" value="1"/>
</dbReference>
<evidence type="ECO:0000313" key="8">
    <source>
        <dbReference type="Proteomes" id="UP001305787"/>
    </source>
</evidence>
<dbReference type="Gene3D" id="3.40.50.300">
    <property type="entry name" value="P-loop containing nucleotide triphosphate hydrolases"/>
    <property type="match status" value="2"/>
</dbReference>
<feature type="domain" description="AAA+ ATPase" evidence="5">
    <location>
        <begin position="195"/>
        <end position="339"/>
    </location>
</feature>
<dbReference type="SUPFAM" id="SSF52540">
    <property type="entry name" value="P-loop containing nucleoside triphosphate hydrolases"/>
    <property type="match status" value="2"/>
</dbReference>
<evidence type="ECO:0000256" key="4">
    <source>
        <dbReference type="ARBA" id="ARBA00023186"/>
    </source>
</evidence>
<dbReference type="PRINTS" id="PR00300">
    <property type="entry name" value="CLPPROTEASEA"/>
</dbReference>
<feature type="domain" description="Clp ATPase C-terminal" evidence="6">
    <location>
        <begin position="651"/>
        <end position="738"/>
    </location>
</feature>
<dbReference type="Gene3D" id="1.10.8.60">
    <property type="match status" value="2"/>
</dbReference>